<feature type="transmembrane region" description="Helical" evidence="6">
    <location>
        <begin position="175"/>
        <end position="196"/>
    </location>
</feature>
<evidence type="ECO:0000256" key="3">
    <source>
        <dbReference type="ARBA" id="ARBA00022692"/>
    </source>
</evidence>
<feature type="transmembrane region" description="Helical" evidence="6">
    <location>
        <begin position="58"/>
        <end position="80"/>
    </location>
</feature>
<feature type="transmembrane region" description="Helical" evidence="6">
    <location>
        <begin position="12"/>
        <end position="31"/>
    </location>
</feature>
<keyword evidence="4 6" id="KW-1133">Transmembrane helix</keyword>
<dbReference type="InterPro" id="IPR032816">
    <property type="entry name" value="VTT_dom"/>
</dbReference>
<evidence type="ECO:0000313" key="8">
    <source>
        <dbReference type="EMBL" id="AKM82122.1"/>
    </source>
</evidence>
<feature type="transmembrane region" description="Helical" evidence="6">
    <location>
        <begin position="144"/>
        <end position="163"/>
    </location>
</feature>
<feature type="domain" description="VTT" evidence="7">
    <location>
        <begin position="38"/>
        <end position="164"/>
    </location>
</feature>
<evidence type="ECO:0000256" key="5">
    <source>
        <dbReference type="ARBA" id="ARBA00023136"/>
    </source>
</evidence>
<dbReference type="STRING" id="1618337.UT28_C0001G0313"/>
<organism evidence="8 9">
    <name type="scientific">Berkelbacteria bacterium GW2011_GWE1_39_12</name>
    <dbReference type="NCBI Taxonomy" id="1618337"/>
    <lineage>
        <taxon>Bacteria</taxon>
        <taxon>Candidatus Berkelbacteria</taxon>
    </lineage>
</organism>
<evidence type="ECO:0000256" key="1">
    <source>
        <dbReference type="ARBA" id="ARBA00004651"/>
    </source>
</evidence>
<evidence type="ECO:0000313" key="9">
    <source>
        <dbReference type="Proteomes" id="UP000035648"/>
    </source>
</evidence>
<dbReference type="Pfam" id="PF09335">
    <property type="entry name" value="VTT_dom"/>
    <property type="match status" value="1"/>
</dbReference>
<keyword evidence="3 6" id="KW-0812">Transmembrane</keyword>
<keyword evidence="2" id="KW-1003">Cell membrane</keyword>
<dbReference type="PANTHER" id="PTHR42709:SF6">
    <property type="entry name" value="UNDECAPRENYL PHOSPHATE TRANSPORTER A"/>
    <property type="match status" value="1"/>
</dbReference>
<proteinExistence type="predicted"/>
<reference evidence="8 9" key="1">
    <citation type="journal article" date="2015" name="Nature">
        <title>rRNA introns, odd ribosomes, and small enigmatic genomes across a large radiation of phyla.</title>
        <authorList>
            <person name="Brown C.T."/>
            <person name="Hug L.A."/>
            <person name="Thomas B.C."/>
            <person name="Sharon I."/>
            <person name="Castelle C.J."/>
            <person name="Singh A."/>
            <person name="Wilkins M.J."/>
            <person name="Williams K.H."/>
            <person name="Banfield J.F."/>
        </authorList>
    </citation>
    <scope>NUCLEOTIDE SEQUENCE [LARGE SCALE GENOMIC DNA]</scope>
</reference>
<sequence length="205" mass="22651">MASAILGAVASWIMSVISSLGYGGVVLLMGIESANIPLPSEIIMPFAGFLVSKGELNLWLVGLAGAVGCAWGSALSYWVGAVGGRPLIEKYGKYILISHHDLDLADGWFKRRGEMTVFVGRLLPVIRTFISFPAGISRMHFGRFLLYSFLGSLPWSLALAYFGKELGDNWESLRGYFHGLDWVILTLIIVGIVWYVRRHLKQRSQ</sequence>
<name>A0A0G4B547_9BACT</name>
<evidence type="ECO:0000256" key="2">
    <source>
        <dbReference type="ARBA" id="ARBA00022475"/>
    </source>
</evidence>
<dbReference type="InterPro" id="IPR051311">
    <property type="entry name" value="DedA_domain"/>
</dbReference>
<evidence type="ECO:0000256" key="6">
    <source>
        <dbReference type="SAM" id="Phobius"/>
    </source>
</evidence>
<dbReference type="KEGG" id="bbgw:UT28_C0001G0313"/>
<dbReference type="AlphaFoldDB" id="A0A0G4B547"/>
<dbReference type="GO" id="GO:0005886">
    <property type="term" value="C:plasma membrane"/>
    <property type="evidence" value="ECO:0007669"/>
    <property type="project" value="UniProtKB-SubCell"/>
</dbReference>
<gene>
    <name evidence="8" type="ORF">UT28_C0001G0313</name>
</gene>
<dbReference type="PANTHER" id="PTHR42709">
    <property type="entry name" value="ALKALINE PHOSPHATASE LIKE PROTEIN"/>
    <property type="match status" value="1"/>
</dbReference>
<dbReference type="EMBL" id="CP011213">
    <property type="protein sequence ID" value="AKM82122.1"/>
    <property type="molecule type" value="Genomic_DNA"/>
</dbReference>
<keyword evidence="5 6" id="KW-0472">Membrane</keyword>
<comment type="subcellular location">
    <subcellularLocation>
        <location evidence="1">Cell membrane</location>
        <topology evidence="1">Multi-pass membrane protein</topology>
    </subcellularLocation>
</comment>
<accession>A0A0G4B547</accession>
<evidence type="ECO:0000256" key="4">
    <source>
        <dbReference type="ARBA" id="ARBA00022989"/>
    </source>
</evidence>
<dbReference type="Proteomes" id="UP000035648">
    <property type="component" value="Chromosome"/>
</dbReference>
<protein>
    <recommendedName>
        <fullName evidence="7">VTT domain-containing protein</fullName>
    </recommendedName>
</protein>
<evidence type="ECO:0000259" key="7">
    <source>
        <dbReference type="Pfam" id="PF09335"/>
    </source>
</evidence>